<evidence type="ECO:0000256" key="3">
    <source>
        <dbReference type="ARBA" id="ARBA00022723"/>
    </source>
</evidence>
<evidence type="ECO:0000313" key="10">
    <source>
        <dbReference type="EMBL" id="RHW30478.1"/>
    </source>
</evidence>
<organism evidence="10 11">
    <name type="scientific">Oceanobacillus profundus</name>
    <dbReference type="NCBI Taxonomy" id="372463"/>
    <lineage>
        <taxon>Bacteria</taxon>
        <taxon>Bacillati</taxon>
        <taxon>Bacillota</taxon>
        <taxon>Bacilli</taxon>
        <taxon>Bacillales</taxon>
        <taxon>Bacillaceae</taxon>
        <taxon>Oceanobacillus</taxon>
    </lineage>
</organism>
<dbReference type="RefSeq" id="WP_095314279.1">
    <property type="nucleotide sequence ID" value="NZ_JAMAWL010000003.1"/>
</dbReference>
<protein>
    <recommendedName>
        <fullName evidence="8">Probable molybdenum cofactor guanylyltransferase</fullName>
        <shortName evidence="8">MoCo guanylyltransferase</shortName>
        <ecNumber evidence="8">2.7.7.77</ecNumber>
    </recommendedName>
    <alternativeName>
        <fullName evidence="8">GTP:molybdopterin guanylyltransferase</fullName>
    </alternativeName>
    <alternativeName>
        <fullName evidence="8">Mo-MPT guanylyltransferase</fullName>
    </alternativeName>
    <alternativeName>
        <fullName evidence="8">Molybdopterin guanylyltransferase</fullName>
    </alternativeName>
    <alternativeName>
        <fullName evidence="8">Molybdopterin-guanine dinucleotide synthase</fullName>
        <shortName evidence="8">MGD synthase</shortName>
    </alternativeName>
</protein>
<evidence type="ECO:0000256" key="5">
    <source>
        <dbReference type="ARBA" id="ARBA00022842"/>
    </source>
</evidence>
<proteinExistence type="inferred from homology"/>
<evidence type="ECO:0000256" key="1">
    <source>
        <dbReference type="ARBA" id="ARBA00022490"/>
    </source>
</evidence>
<keyword evidence="7 8" id="KW-0501">Molybdenum cofactor biosynthesis</keyword>
<dbReference type="GO" id="GO:0061603">
    <property type="term" value="F:molybdenum cofactor guanylyltransferase activity"/>
    <property type="evidence" value="ECO:0007669"/>
    <property type="project" value="UniProtKB-EC"/>
</dbReference>
<evidence type="ECO:0000256" key="8">
    <source>
        <dbReference type="HAMAP-Rule" id="MF_00316"/>
    </source>
</evidence>
<dbReference type="GO" id="GO:0006777">
    <property type="term" value="P:Mo-molybdopterin cofactor biosynthetic process"/>
    <property type="evidence" value="ECO:0007669"/>
    <property type="project" value="UniProtKB-KW"/>
</dbReference>
<feature type="binding site" evidence="8">
    <location>
        <position position="22"/>
    </location>
    <ligand>
        <name>GTP</name>
        <dbReference type="ChEBI" id="CHEBI:37565"/>
    </ligand>
</feature>
<dbReference type="GO" id="GO:0046872">
    <property type="term" value="F:metal ion binding"/>
    <property type="evidence" value="ECO:0007669"/>
    <property type="project" value="UniProtKB-KW"/>
</dbReference>
<dbReference type="SUPFAM" id="SSF53448">
    <property type="entry name" value="Nucleotide-diphospho-sugar transferases"/>
    <property type="match status" value="1"/>
</dbReference>
<dbReference type="HAMAP" id="MF_00316">
    <property type="entry name" value="MobA"/>
    <property type="match status" value="1"/>
</dbReference>
<keyword evidence="4 8" id="KW-0547">Nucleotide-binding</keyword>
<keyword evidence="3 8" id="KW-0479">Metal-binding</keyword>
<dbReference type="CDD" id="cd02503">
    <property type="entry name" value="MobA"/>
    <property type="match status" value="1"/>
</dbReference>
<feature type="binding site" evidence="8">
    <location>
        <position position="102"/>
    </location>
    <ligand>
        <name>Mg(2+)</name>
        <dbReference type="ChEBI" id="CHEBI:18420"/>
    </ligand>
</feature>
<evidence type="ECO:0000259" key="9">
    <source>
        <dbReference type="Pfam" id="PF12804"/>
    </source>
</evidence>
<accession>A0A417YCY2</accession>
<dbReference type="EC" id="2.7.7.77" evidence="8"/>
<comment type="caution">
    <text evidence="8">Lacks conserved residue(s) required for the propagation of feature annotation.</text>
</comment>
<comment type="cofactor">
    <cofactor evidence="8">
        <name>Mg(2+)</name>
        <dbReference type="ChEBI" id="CHEBI:18420"/>
    </cofactor>
</comment>
<comment type="function">
    <text evidence="8">Transfers a GMP moiety from GTP to Mo-molybdopterin (Mo-MPT) cofactor (Moco or molybdenum cofactor) to form Mo-molybdopterin guanine dinucleotide (Mo-MGD) cofactor.</text>
</comment>
<dbReference type="EMBL" id="QWEH01000013">
    <property type="protein sequence ID" value="RHW30478.1"/>
    <property type="molecule type" value="Genomic_DNA"/>
</dbReference>
<dbReference type="PANTHER" id="PTHR19136:SF81">
    <property type="entry name" value="MOLYBDENUM COFACTOR GUANYLYLTRANSFERASE"/>
    <property type="match status" value="1"/>
</dbReference>
<name>A0A417YCY2_9BACI</name>
<evidence type="ECO:0000256" key="2">
    <source>
        <dbReference type="ARBA" id="ARBA00022679"/>
    </source>
</evidence>
<dbReference type="InterPro" id="IPR025877">
    <property type="entry name" value="MobA-like_NTP_Trfase"/>
</dbReference>
<dbReference type="GO" id="GO:0005525">
    <property type="term" value="F:GTP binding"/>
    <property type="evidence" value="ECO:0007669"/>
    <property type="project" value="UniProtKB-UniRule"/>
</dbReference>
<keyword evidence="6 8" id="KW-0342">GTP-binding</keyword>
<dbReference type="Pfam" id="PF12804">
    <property type="entry name" value="NTP_transf_3"/>
    <property type="match status" value="1"/>
</dbReference>
<feature type="binding site" evidence="8">
    <location>
        <position position="71"/>
    </location>
    <ligand>
        <name>GTP</name>
        <dbReference type="ChEBI" id="CHEBI:37565"/>
    </ligand>
</feature>
<evidence type="ECO:0000313" key="11">
    <source>
        <dbReference type="Proteomes" id="UP000285456"/>
    </source>
</evidence>
<evidence type="ECO:0000256" key="4">
    <source>
        <dbReference type="ARBA" id="ARBA00022741"/>
    </source>
</evidence>
<sequence length="198" mass="22899">MNEKIAGIILAGGKSMRFGQPKAFATKDGKAFYQHSMDALTPIVEKMVMVTSPELKHRFQSSETKMTIIQDREEYQGHGPLAGILTAMEQMKAEWYLVIPIDVPFMNQSIFRTLMKHMDQDVDAIIPIAKGKLQPLIAIYRNSVKGLIKYQLDHEHRSLRKLLDKCNVKYVDMEEEQSFININHQADYQKWVKKQEDK</sequence>
<gene>
    <name evidence="8" type="primary">mobA</name>
    <name evidence="10" type="ORF">D1B32_16720</name>
</gene>
<evidence type="ECO:0000256" key="7">
    <source>
        <dbReference type="ARBA" id="ARBA00023150"/>
    </source>
</evidence>
<dbReference type="Proteomes" id="UP000285456">
    <property type="component" value="Unassembled WGS sequence"/>
</dbReference>
<evidence type="ECO:0000256" key="6">
    <source>
        <dbReference type="ARBA" id="ARBA00023134"/>
    </source>
</evidence>
<keyword evidence="10" id="KW-0548">Nucleotidyltransferase</keyword>
<keyword evidence="11" id="KW-1185">Reference proteome</keyword>
<keyword evidence="1 8" id="KW-0963">Cytoplasm</keyword>
<feature type="binding site" evidence="8">
    <location>
        <position position="102"/>
    </location>
    <ligand>
        <name>GTP</name>
        <dbReference type="ChEBI" id="CHEBI:37565"/>
    </ligand>
</feature>
<dbReference type="GO" id="GO:0005737">
    <property type="term" value="C:cytoplasm"/>
    <property type="evidence" value="ECO:0007669"/>
    <property type="project" value="UniProtKB-SubCell"/>
</dbReference>
<dbReference type="AlphaFoldDB" id="A0A417YCY2"/>
<keyword evidence="5 8" id="KW-0460">Magnesium</keyword>
<comment type="similarity">
    <text evidence="8">Belongs to the MobA family.</text>
</comment>
<dbReference type="Gene3D" id="3.90.550.10">
    <property type="entry name" value="Spore Coat Polysaccharide Biosynthesis Protein SpsA, Chain A"/>
    <property type="match status" value="1"/>
</dbReference>
<keyword evidence="2 8" id="KW-0808">Transferase</keyword>
<feature type="binding site" evidence="8">
    <location>
        <begin position="10"/>
        <end position="12"/>
    </location>
    <ligand>
        <name>GTP</name>
        <dbReference type="ChEBI" id="CHEBI:37565"/>
    </ligand>
</feature>
<comment type="caution">
    <text evidence="10">The sequence shown here is derived from an EMBL/GenBank/DDBJ whole genome shotgun (WGS) entry which is preliminary data.</text>
</comment>
<comment type="domain">
    <text evidence="8">The N-terminal domain determines nucleotide recognition and specific binding, while the C-terminal domain determines the specific binding to the target protein.</text>
</comment>
<comment type="subcellular location">
    <subcellularLocation>
        <location evidence="8">Cytoplasm</location>
    </subcellularLocation>
</comment>
<comment type="catalytic activity">
    <reaction evidence="8">
        <text>Mo-molybdopterin + GTP + H(+) = Mo-molybdopterin guanine dinucleotide + diphosphate</text>
        <dbReference type="Rhea" id="RHEA:34243"/>
        <dbReference type="ChEBI" id="CHEBI:15378"/>
        <dbReference type="ChEBI" id="CHEBI:33019"/>
        <dbReference type="ChEBI" id="CHEBI:37565"/>
        <dbReference type="ChEBI" id="CHEBI:71302"/>
        <dbReference type="ChEBI" id="CHEBI:71310"/>
        <dbReference type="EC" id="2.7.7.77"/>
    </reaction>
</comment>
<feature type="domain" description="MobA-like NTP transferase" evidence="9">
    <location>
        <begin position="7"/>
        <end position="165"/>
    </location>
</feature>
<reference evidence="10 11" key="1">
    <citation type="journal article" date="2007" name="Int. J. Syst. Evol. Microbiol.">
        <title>Oceanobacillus profundus sp. nov., isolated from a deep-sea sediment core.</title>
        <authorList>
            <person name="Kim Y.G."/>
            <person name="Choi D.H."/>
            <person name="Hyun S."/>
            <person name="Cho B.C."/>
        </authorList>
    </citation>
    <scope>NUCLEOTIDE SEQUENCE [LARGE SCALE GENOMIC DNA]</scope>
    <source>
        <strain evidence="10 11">DSM 18246</strain>
    </source>
</reference>
<dbReference type="InterPro" id="IPR029044">
    <property type="entry name" value="Nucleotide-diphossugar_trans"/>
</dbReference>
<dbReference type="OrthoDB" id="9788394at2"/>
<dbReference type="InterPro" id="IPR013482">
    <property type="entry name" value="Molybde_CF_guanTrfase"/>
</dbReference>
<dbReference type="PANTHER" id="PTHR19136">
    <property type="entry name" value="MOLYBDENUM COFACTOR GUANYLYLTRANSFERASE"/>
    <property type="match status" value="1"/>
</dbReference>